<evidence type="ECO:0000313" key="2">
    <source>
        <dbReference type="EMBL" id="KAB1968293.1"/>
    </source>
</evidence>
<dbReference type="Proteomes" id="UP001253287">
    <property type="component" value="Unassembled WGS sequence"/>
</dbReference>
<name>A0A135Z2T7_9LACO</name>
<reference evidence="3" key="4">
    <citation type="submission" date="2023-08" db="EMBL/GenBank/DDBJ databases">
        <title>Lactobacillus from the Female Urinary Tract.</title>
        <authorList>
            <person name="Stegman N."/>
            <person name="Jackson B."/>
            <person name="Steiling M."/>
            <person name="Sedano C."/>
            <person name="Wolfe A."/>
            <person name="Putonti C."/>
        </authorList>
    </citation>
    <scope>NUCLEOTIDE SEQUENCE</scope>
    <source>
        <strain evidence="3">UMB5661</strain>
    </source>
</reference>
<dbReference type="EMBL" id="WBOB01000092">
    <property type="protein sequence ID" value="KAB1968293.1"/>
    <property type="molecule type" value="Genomic_DNA"/>
</dbReference>
<feature type="signal peptide" evidence="1">
    <location>
        <begin position="1"/>
        <end position="19"/>
    </location>
</feature>
<dbReference type="EMBL" id="JAVTXN010000116">
    <property type="protein sequence ID" value="MDT9610675.1"/>
    <property type="molecule type" value="Genomic_DNA"/>
</dbReference>
<evidence type="ECO:0000313" key="9">
    <source>
        <dbReference type="Proteomes" id="UP000430323"/>
    </source>
</evidence>
<gene>
    <name evidence="4" type="ORF">ABVC42_01100</name>
    <name evidence="6" type="ORF">CEE75_08400</name>
    <name evidence="5" type="ORF">ERD32_12400</name>
    <name evidence="2" type="ORF">F8251_10025</name>
    <name evidence="3" type="ORF">RON39_11355</name>
</gene>
<evidence type="ECO:0000313" key="7">
    <source>
        <dbReference type="Proteomes" id="UP000289808"/>
    </source>
</evidence>
<accession>A0A135Z2T7</accession>
<sequence length="243" mass="27436">MRSISKGIVSLIAATMLLAAGEGIVPNTVNASMLDSAKSSQNSQESSRYTWQSVKLTDGTEMQILPDNSSKLAGKIKYNGQIYSYRIVSNNGVYTIYLNNEEVYSVDINNSQLPTTSVGGFDPFINFTYANGKVAFKHAGRKYYYLTTEKYSADTVRRLKGTTKDIIIGLLGFVPVVGPYVSAGGFAYTVYNDIFGKNPKNKWYTIKEYCTRGYEYYAWKTYTYTDSHRKHLQSVKWEYKKVL</sequence>
<evidence type="ECO:0000313" key="5">
    <source>
        <dbReference type="EMBL" id="RXF53662.1"/>
    </source>
</evidence>
<proteinExistence type="predicted"/>
<comment type="caution">
    <text evidence="5">The sequence shown here is derived from an EMBL/GenBank/DDBJ whole genome shotgun (WGS) entry which is preliminary data.</text>
</comment>
<evidence type="ECO:0008006" key="11">
    <source>
        <dbReference type="Google" id="ProtNLM"/>
    </source>
</evidence>
<reference evidence="5 7" key="2">
    <citation type="submission" date="2019-01" db="EMBL/GenBank/DDBJ databases">
        <title>The genome sequence of Lactobacillus crispatus L49.</title>
        <authorList>
            <person name="Zhong J."/>
            <person name="Zhang J."/>
        </authorList>
    </citation>
    <scope>NUCLEOTIDE SEQUENCE [LARGE SCALE GENOMIC DNA]</scope>
    <source>
        <strain evidence="5 7">L49</strain>
    </source>
</reference>
<keyword evidence="10" id="KW-1185">Reference proteome</keyword>
<feature type="chain" id="PRO_5044548552" description="Surface layer protein A domain-containing protein" evidence="1">
    <location>
        <begin position="20"/>
        <end position="243"/>
    </location>
</feature>
<dbReference type="Proteomes" id="UP000289808">
    <property type="component" value="Unassembled WGS sequence"/>
</dbReference>
<organism evidence="5 7">
    <name type="scientific">Lactobacillus crispatus</name>
    <dbReference type="NCBI Taxonomy" id="47770"/>
    <lineage>
        <taxon>Bacteria</taxon>
        <taxon>Bacillati</taxon>
        <taxon>Bacillota</taxon>
        <taxon>Bacilli</taxon>
        <taxon>Lactobacillales</taxon>
        <taxon>Lactobacillaceae</taxon>
        <taxon>Lactobacillus</taxon>
    </lineage>
</organism>
<dbReference type="Proteomes" id="UP001434419">
    <property type="component" value="Unassembled WGS sequence"/>
</dbReference>
<dbReference type="EMBL" id="NKLP01000147">
    <property type="protein sequence ID" value="TDN30232.1"/>
    <property type="molecule type" value="Genomic_DNA"/>
</dbReference>
<evidence type="ECO:0000313" key="4">
    <source>
        <dbReference type="EMBL" id="MES5148552.1"/>
    </source>
</evidence>
<evidence type="ECO:0000313" key="8">
    <source>
        <dbReference type="Proteomes" id="UP000295195"/>
    </source>
</evidence>
<dbReference type="AlphaFoldDB" id="A0A135Z2T7"/>
<protein>
    <recommendedName>
        <fullName evidence="11">Surface layer protein A domain-containing protein</fullName>
    </recommendedName>
</protein>
<keyword evidence="1" id="KW-0732">Signal</keyword>
<dbReference type="RefSeq" id="WP_005722274.1">
    <property type="nucleotide sequence ID" value="NZ_CAZZQD010000001.1"/>
</dbReference>
<reference evidence="6 8" key="1">
    <citation type="submission" date="2017-06" db="EMBL/GenBank/DDBJ databases">
        <authorList>
            <person name="Swanenburg J."/>
            <person name="Kort R."/>
        </authorList>
    </citation>
    <scope>NUCLEOTIDE SEQUENCE [LARGE SCALE GENOMIC DNA]</scope>
    <source>
        <strain evidence="6 8">RL05</strain>
    </source>
</reference>
<dbReference type="Proteomes" id="UP000430323">
    <property type="component" value="Unassembled WGS sequence"/>
</dbReference>
<dbReference type="EMBL" id="SCLX01000146">
    <property type="protein sequence ID" value="RXF53662.1"/>
    <property type="molecule type" value="Genomic_DNA"/>
</dbReference>
<reference evidence="2 9" key="3">
    <citation type="submission" date="2019-09" db="EMBL/GenBank/DDBJ databases">
        <title>Investigation of probiotic properties of different lactic acid bacteria.</title>
        <authorList>
            <person name="Jaomanjaka F."/>
            <person name="Blanc P."/>
        </authorList>
    </citation>
    <scope>NUCLEOTIDE SEQUENCE [LARGE SCALE GENOMIC DNA]</scope>
    <source>
        <strain evidence="2 9">BIO6272</strain>
    </source>
</reference>
<dbReference type="EMBL" id="JBETVU010000012">
    <property type="protein sequence ID" value="MES5148552.1"/>
    <property type="molecule type" value="Genomic_DNA"/>
</dbReference>
<evidence type="ECO:0000313" key="10">
    <source>
        <dbReference type="Proteomes" id="UP001434419"/>
    </source>
</evidence>
<evidence type="ECO:0000313" key="3">
    <source>
        <dbReference type="EMBL" id="MDT9610675.1"/>
    </source>
</evidence>
<evidence type="ECO:0000313" key="6">
    <source>
        <dbReference type="EMBL" id="TDN30232.1"/>
    </source>
</evidence>
<dbReference type="Proteomes" id="UP000295195">
    <property type="component" value="Unassembled WGS sequence"/>
</dbReference>
<reference evidence="4" key="5">
    <citation type="submission" date="2024-06" db="EMBL/GenBank/DDBJ databases">
        <title>Vaginal Lactobacillus fatty acid response mechanisms reveal a metabolite-targeted strategy for bacterial vaginosis treatment.</title>
        <authorList>
            <person name="Zhu M."/>
            <person name="Blainey P.C."/>
            <person name="Bloom S.M."/>
            <person name="Kwon D.S."/>
        </authorList>
    </citation>
    <scope>NUCLEOTIDE SEQUENCE</scope>
    <source>
        <strain evidence="4">194_F1_1</strain>
    </source>
</reference>
<evidence type="ECO:0000256" key="1">
    <source>
        <dbReference type="SAM" id="SignalP"/>
    </source>
</evidence>